<organism evidence="1">
    <name type="scientific">Lygus hesperus</name>
    <name type="common">Western plant bug</name>
    <dbReference type="NCBI Taxonomy" id="30085"/>
    <lineage>
        <taxon>Eukaryota</taxon>
        <taxon>Metazoa</taxon>
        <taxon>Ecdysozoa</taxon>
        <taxon>Arthropoda</taxon>
        <taxon>Hexapoda</taxon>
        <taxon>Insecta</taxon>
        <taxon>Pterygota</taxon>
        <taxon>Neoptera</taxon>
        <taxon>Paraneoptera</taxon>
        <taxon>Hemiptera</taxon>
        <taxon>Heteroptera</taxon>
        <taxon>Panheteroptera</taxon>
        <taxon>Cimicomorpha</taxon>
        <taxon>Miridae</taxon>
        <taxon>Mirini</taxon>
        <taxon>Lygus</taxon>
    </lineage>
</organism>
<sequence length="104" mass="11998">MMKFFMGAFKLRSTTMLQILCEIGPLGNEKSTFEEFYISAWLEATIDPRSMEFIGDRLGPNPRNQGYISSVINVNSSIHSLKKHGSRRFQSFTLPDHMRISDHR</sequence>
<proteinExistence type="predicted"/>
<name>A0A0A9YLL9_LYGHE</name>
<gene>
    <name evidence="1" type="primary">xpt_1</name>
    <name evidence="1" type="ORF">CM83_62325</name>
</gene>
<dbReference type="AlphaFoldDB" id="A0A0A9YLL9"/>
<reference evidence="1" key="1">
    <citation type="journal article" date="2014" name="PLoS ONE">
        <title>Transcriptome-Based Identification of ABC Transporters in the Western Tarnished Plant Bug Lygus hesperus.</title>
        <authorList>
            <person name="Hull J.J."/>
            <person name="Chaney K."/>
            <person name="Geib S.M."/>
            <person name="Fabrick J.A."/>
            <person name="Brent C.S."/>
            <person name="Walsh D."/>
            <person name="Lavine L.C."/>
        </authorList>
    </citation>
    <scope>NUCLEOTIDE SEQUENCE</scope>
</reference>
<dbReference type="EMBL" id="GBHO01011093">
    <property type="protein sequence ID" value="JAG32511.1"/>
    <property type="molecule type" value="Transcribed_RNA"/>
</dbReference>
<accession>A0A0A9YLL9</accession>
<dbReference type="GO" id="GO:0016757">
    <property type="term" value="F:glycosyltransferase activity"/>
    <property type="evidence" value="ECO:0007669"/>
    <property type="project" value="UniProtKB-KW"/>
</dbReference>
<protein>
    <submittedName>
        <fullName evidence="1">Xanthine phosphoribosyltransferase</fullName>
    </submittedName>
</protein>
<feature type="non-terminal residue" evidence="1">
    <location>
        <position position="104"/>
    </location>
</feature>
<keyword evidence="1" id="KW-0328">Glycosyltransferase</keyword>
<evidence type="ECO:0000313" key="1">
    <source>
        <dbReference type="EMBL" id="JAG32511.1"/>
    </source>
</evidence>
<keyword evidence="1" id="KW-0808">Transferase</keyword>
<reference evidence="1" key="2">
    <citation type="submission" date="2014-07" db="EMBL/GenBank/DDBJ databases">
        <authorList>
            <person name="Hull J."/>
        </authorList>
    </citation>
    <scope>NUCLEOTIDE SEQUENCE</scope>
</reference>